<dbReference type="Gene3D" id="3.10.20.310">
    <property type="entry name" value="membrane protein fhac"/>
    <property type="match status" value="3"/>
</dbReference>
<dbReference type="RefSeq" id="WP_251590023.1">
    <property type="nucleotide sequence ID" value="NZ_JAMLJI010000001.1"/>
</dbReference>
<dbReference type="InterPro" id="IPR035243">
    <property type="entry name" value="TamA_POTRA_Dom_1"/>
</dbReference>
<dbReference type="Pfam" id="PF07244">
    <property type="entry name" value="POTRA"/>
    <property type="match status" value="1"/>
</dbReference>
<dbReference type="EMBL" id="JARWAO010000003">
    <property type="protein sequence ID" value="MDR5896063.1"/>
    <property type="molecule type" value="Genomic_DNA"/>
</dbReference>
<name>A0ABU1GVJ1_9GAMM</name>
<comment type="subcellular location">
    <subcellularLocation>
        <location evidence="1">Cell outer membrane</location>
    </subcellularLocation>
</comment>
<evidence type="ECO:0000256" key="5">
    <source>
        <dbReference type="ARBA" id="ARBA00022692"/>
    </source>
</evidence>
<evidence type="ECO:0000256" key="6">
    <source>
        <dbReference type="ARBA" id="ARBA00022729"/>
    </source>
</evidence>
<dbReference type="PANTHER" id="PTHR12815:SF47">
    <property type="entry name" value="TRANSLOCATION AND ASSEMBLY MODULE SUBUNIT TAMA"/>
    <property type="match status" value="1"/>
</dbReference>
<feature type="region of interest" description="Disordered" evidence="11">
    <location>
        <begin position="249"/>
        <end position="281"/>
    </location>
</feature>
<dbReference type="InterPro" id="IPR000184">
    <property type="entry name" value="Bac_surfAg_D15"/>
</dbReference>
<protein>
    <recommendedName>
        <fullName evidence="3">Translocation and assembly module subunit TamA</fullName>
    </recommendedName>
    <alternativeName>
        <fullName evidence="9">Autotransporter assembly factor TamA</fullName>
    </alternativeName>
</protein>
<evidence type="ECO:0000256" key="7">
    <source>
        <dbReference type="ARBA" id="ARBA00023136"/>
    </source>
</evidence>
<dbReference type="Gene3D" id="2.40.160.50">
    <property type="entry name" value="membrane protein fhac: a member of the omp85/tpsb transporter family"/>
    <property type="match status" value="1"/>
</dbReference>
<evidence type="ECO:0000256" key="12">
    <source>
        <dbReference type="SAM" id="SignalP"/>
    </source>
</evidence>
<accession>A0ABU1GVJ1</accession>
<reference evidence="16 17" key="1">
    <citation type="submission" date="2023-04" db="EMBL/GenBank/DDBJ databases">
        <title>A long-awaited taxogenomic arrangement of the family Halomonadaceae.</title>
        <authorList>
            <person name="De La Haba R."/>
            <person name="Chuvochina M."/>
            <person name="Wittouck S."/>
            <person name="Arahal D.R."/>
            <person name="Sanchez-Porro C."/>
            <person name="Hugenholtz P."/>
            <person name="Ventosa A."/>
        </authorList>
    </citation>
    <scope>NUCLEOTIDE SEQUENCE [LARGE SCALE GENOMIC DNA]</scope>
    <source>
        <strain evidence="16 17">DSM 22428</strain>
    </source>
</reference>
<feature type="chain" id="PRO_5046667063" description="Translocation and assembly module subunit TamA" evidence="12">
    <location>
        <begin position="23"/>
        <end position="603"/>
    </location>
</feature>
<evidence type="ECO:0000256" key="3">
    <source>
        <dbReference type="ARBA" id="ARBA00015419"/>
    </source>
</evidence>
<keyword evidence="4" id="KW-1134">Transmembrane beta strand</keyword>
<feature type="domain" description="TamA POTRA" evidence="15">
    <location>
        <begin position="26"/>
        <end position="94"/>
    </location>
</feature>
<comment type="subunit">
    <text evidence="10">Interacts with TamB to form the translocation and assembly module (TAM).</text>
</comment>
<keyword evidence="8" id="KW-0998">Cell outer membrane</keyword>
<dbReference type="PANTHER" id="PTHR12815">
    <property type="entry name" value="SORTING AND ASSEMBLY MACHINERY SAMM50 PROTEIN FAMILY MEMBER"/>
    <property type="match status" value="1"/>
</dbReference>
<evidence type="ECO:0000256" key="2">
    <source>
        <dbReference type="ARBA" id="ARBA00010248"/>
    </source>
</evidence>
<feature type="domain" description="Bacterial surface antigen (D15)" evidence="13">
    <location>
        <begin position="299"/>
        <end position="603"/>
    </location>
</feature>
<keyword evidence="7" id="KW-0472">Membrane</keyword>
<evidence type="ECO:0000259" key="13">
    <source>
        <dbReference type="Pfam" id="PF01103"/>
    </source>
</evidence>
<feature type="domain" description="POTRA" evidence="14">
    <location>
        <begin position="186"/>
        <end position="244"/>
    </location>
</feature>
<evidence type="ECO:0000259" key="14">
    <source>
        <dbReference type="Pfam" id="PF07244"/>
    </source>
</evidence>
<gene>
    <name evidence="16" type="ORF">QC825_08275</name>
</gene>
<evidence type="ECO:0000256" key="10">
    <source>
        <dbReference type="ARBA" id="ARBA00093548"/>
    </source>
</evidence>
<comment type="similarity">
    <text evidence="2">Belongs to the TamA family.</text>
</comment>
<keyword evidence="17" id="KW-1185">Reference proteome</keyword>
<feature type="signal peptide" evidence="12">
    <location>
        <begin position="1"/>
        <end position="22"/>
    </location>
</feature>
<evidence type="ECO:0000259" key="15">
    <source>
        <dbReference type="Pfam" id="PF17243"/>
    </source>
</evidence>
<evidence type="ECO:0000256" key="11">
    <source>
        <dbReference type="SAM" id="MobiDB-lite"/>
    </source>
</evidence>
<dbReference type="InterPro" id="IPR039910">
    <property type="entry name" value="D15-like"/>
</dbReference>
<keyword evidence="6 12" id="KW-0732">Signal</keyword>
<keyword evidence="5" id="KW-0812">Transmembrane</keyword>
<dbReference type="Proteomes" id="UP001269375">
    <property type="component" value="Unassembled WGS sequence"/>
</dbReference>
<dbReference type="Pfam" id="PF01103">
    <property type="entry name" value="Omp85"/>
    <property type="match status" value="1"/>
</dbReference>
<dbReference type="InterPro" id="IPR010827">
    <property type="entry name" value="BamA/TamA_POTRA"/>
</dbReference>
<evidence type="ECO:0000256" key="8">
    <source>
        <dbReference type="ARBA" id="ARBA00023237"/>
    </source>
</evidence>
<evidence type="ECO:0000313" key="16">
    <source>
        <dbReference type="EMBL" id="MDR5896063.1"/>
    </source>
</evidence>
<proteinExistence type="inferred from homology"/>
<evidence type="ECO:0000256" key="4">
    <source>
        <dbReference type="ARBA" id="ARBA00022452"/>
    </source>
</evidence>
<comment type="caution">
    <text evidence="16">The sequence shown here is derived from an EMBL/GenBank/DDBJ whole genome shotgun (WGS) entry which is preliminary data.</text>
</comment>
<dbReference type="Pfam" id="PF17243">
    <property type="entry name" value="POTRA_TamA_1"/>
    <property type="match status" value="1"/>
</dbReference>
<evidence type="ECO:0000256" key="9">
    <source>
        <dbReference type="ARBA" id="ARBA00033063"/>
    </source>
</evidence>
<sequence length="603" mass="67249">MWGRYAGPAVLALSLLPASAYALDASVKGIDGAPATNIANFLAPISIPENARLESYKAEVADKAQKALHAFGYYSAELEITLENRDDVTVRVTPGTPVKLNHLWLELSGAGADDDALKRLIDGSTLKARKGKALHHADYDGLKAKLQNMALQRGYFNARFVTHRLEIRPWAHQANVALSMDTGPRYRYGDITISGSQIDENRLRAMMPFHEGEYYETNDLATYNQRLSQMGWFKSITVAPRLDTAEEDTTIASPGTPELGQSPSADARQDGNIRPPSDAEVPIDVNLVPADRHRFEVGAGYATDVGPRFRFSWDQPWVNSRGDSWNNSLYLSAPRTVFEGLYSIPLDNPLRDSWEIPYGLKKIDNEDTRSFESSIALARQWKFSNGWHQRVYVRATREDFTQADQDATVYLLVPGVSWRRTAVDDQRFPMHGNRQDALFEVSDPAWGSDARFVRTRLSSQWITSLGTDNRFVGRVTVGATATDTFDQIPPSLRFFAGGDNSLRGYDYESLSPENDDGELLGGQHLLTSTAEYQRRITGDWWGAVFTDAGNAFDEWWPNDIKHSAGIGVRWISPVGPIRFDLAKPIGDEDDSGVHIHFAIGPEF</sequence>
<evidence type="ECO:0000313" key="17">
    <source>
        <dbReference type="Proteomes" id="UP001269375"/>
    </source>
</evidence>
<organism evidence="16 17">
    <name type="scientific">Larsenimonas suaedae</name>
    <dbReference type="NCBI Taxonomy" id="1851019"/>
    <lineage>
        <taxon>Bacteria</taxon>
        <taxon>Pseudomonadati</taxon>
        <taxon>Pseudomonadota</taxon>
        <taxon>Gammaproteobacteria</taxon>
        <taxon>Oceanospirillales</taxon>
        <taxon>Halomonadaceae</taxon>
        <taxon>Larsenimonas</taxon>
    </lineage>
</organism>
<evidence type="ECO:0000256" key="1">
    <source>
        <dbReference type="ARBA" id="ARBA00004442"/>
    </source>
</evidence>